<feature type="transmembrane region" description="Helical" evidence="1">
    <location>
        <begin position="254"/>
        <end position="275"/>
    </location>
</feature>
<sequence length="301" mass="31673">MDAWIYLTLAAGLALTLRFMLQKVLAGGRLSAAGATFARFVYSAPLVALVAFTYSQATAQVRPGLSVEFWAYAMVGGVSQILATILVVLLFSHRNFAVGITFKKTEVLLSVIVSALVLGEGVSAPGLVAILMGLVGVILLSDPPGGGPGTWLRRIANRPAGLGLASGLFFAISGVGYRGASLSLSSGDAFQRAIVTLAFVTAFQTIVLGTWLLLRRPGEIGRVFRSWRVSSLVGLTSMAGSTCLFTAFTLQKVGYVNAVGQVELIFSLLASALVFRETISRRELLGVGILGLSIVMLVLVT</sequence>
<evidence type="ECO:0000313" key="3">
    <source>
        <dbReference type="EMBL" id="TNY33218.1"/>
    </source>
</evidence>
<feature type="transmembrane region" description="Helical" evidence="1">
    <location>
        <begin position="69"/>
        <end position="91"/>
    </location>
</feature>
<feature type="transmembrane region" description="Helical" evidence="1">
    <location>
        <begin position="226"/>
        <end position="248"/>
    </location>
</feature>
<accession>A0A5C5GEQ2</accession>
<dbReference type="SUPFAM" id="SSF103481">
    <property type="entry name" value="Multidrug resistance efflux transporter EmrE"/>
    <property type="match status" value="2"/>
</dbReference>
<evidence type="ECO:0000313" key="4">
    <source>
        <dbReference type="Proteomes" id="UP000314011"/>
    </source>
</evidence>
<gene>
    <name evidence="3" type="ORF">FHY64_08070</name>
</gene>
<evidence type="ECO:0000259" key="2">
    <source>
        <dbReference type="Pfam" id="PF00892"/>
    </source>
</evidence>
<proteinExistence type="predicted"/>
<dbReference type="InterPro" id="IPR000620">
    <property type="entry name" value="EamA_dom"/>
</dbReference>
<dbReference type="GO" id="GO:0016020">
    <property type="term" value="C:membrane"/>
    <property type="evidence" value="ECO:0007669"/>
    <property type="project" value="InterPro"/>
</dbReference>
<feature type="domain" description="EamA" evidence="2">
    <location>
        <begin position="162"/>
        <end position="298"/>
    </location>
</feature>
<dbReference type="EMBL" id="VFFF01000001">
    <property type="protein sequence ID" value="TNY33218.1"/>
    <property type="molecule type" value="Genomic_DNA"/>
</dbReference>
<keyword evidence="1" id="KW-0812">Transmembrane</keyword>
<keyword evidence="4" id="KW-1185">Reference proteome</keyword>
<dbReference type="Pfam" id="PF00892">
    <property type="entry name" value="EamA"/>
    <property type="match status" value="1"/>
</dbReference>
<evidence type="ECO:0000256" key="1">
    <source>
        <dbReference type="SAM" id="Phobius"/>
    </source>
</evidence>
<dbReference type="InterPro" id="IPR037185">
    <property type="entry name" value="EmrE-like"/>
</dbReference>
<feature type="transmembrane region" description="Helical" evidence="1">
    <location>
        <begin position="111"/>
        <end position="140"/>
    </location>
</feature>
<keyword evidence="1" id="KW-0472">Membrane</keyword>
<feature type="transmembrane region" description="Helical" evidence="1">
    <location>
        <begin position="189"/>
        <end position="214"/>
    </location>
</feature>
<dbReference type="RefSeq" id="WP_140193905.1">
    <property type="nucleotide sequence ID" value="NZ_CP065915.1"/>
</dbReference>
<name>A0A5C5GEQ2_9RHOB</name>
<keyword evidence="1" id="KW-1133">Transmembrane helix</keyword>
<dbReference type="OrthoDB" id="5243804at2"/>
<feature type="transmembrane region" description="Helical" evidence="1">
    <location>
        <begin position="284"/>
        <end position="300"/>
    </location>
</feature>
<feature type="transmembrane region" description="Helical" evidence="1">
    <location>
        <begin position="36"/>
        <end position="57"/>
    </location>
</feature>
<dbReference type="AlphaFoldDB" id="A0A5C5GEQ2"/>
<reference evidence="3 4" key="1">
    <citation type="submission" date="2019-06" db="EMBL/GenBank/DDBJ databases">
        <title>Genome of new Rhodobacteraceae sp. SM1903.</title>
        <authorList>
            <person name="Ren X."/>
        </authorList>
    </citation>
    <scope>NUCLEOTIDE SEQUENCE [LARGE SCALE GENOMIC DNA]</scope>
    <source>
        <strain evidence="3 4">SM1903</strain>
    </source>
</reference>
<organism evidence="3 4">
    <name type="scientific">Pelagovum pacificum</name>
    <dbReference type="NCBI Taxonomy" id="2588711"/>
    <lineage>
        <taxon>Bacteria</taxon>
        <taxon>Pseudomonadati</taxon>
        <taxon>Pseudomonadota</taxon>
        <taxon>Alphaproteobacteria</taxon>
        <taxon>Rhodobacterales</taxon>
        <taxon>Paracoccaceae</taxon>
        <taxon>Pelagovum</taxon>
    </lineage>
</organism>
<feature type="transmembrane region" description="Helical" evidence="1">
    <location>
        <begin position="160"/>
        <end position="177"/>
    </location>
</feature>
<dbReference type="Proteomes" id="UP000314011">
    <property type="component" value="Unassembled WGS sequence"/>
</dbReference>
<comment type="caution">
    <text evidence="3">The sequence shown here is derived from an EMBL/GenBank/DDBJ whole genome shotgun (WGS) entry which is preliminary data.</text>
</comment>
<protein>
    <submittedName>
        <fullName evidence="3">EamA/RhaT family transporter</fullName>
    </submittedName>
</protein>